<gene>
    <name evidence="6" type="ORF">ABOZ73_08850</name>
</gene>
<dbReference type="Gene3D" id="3.40.50.300">
    <property type="entry name" value="P-loop containing nucleotide triphosphate hydrolases"/>
    <property type="match status" value="1"/>
</dbReference>
<evidence type="ECO:0000313" key="6">
    <source>
        <dbReference type="EMBL" id="XDO98507.1"/>
    </source>
</evidence>
<dbReference type="PANTHER" id="PTHR46743:SF2">
    <property type="entry name" value="TEICHOIC ACIDS EXPORT ATP-BINDING PROTEIN TAGH"/>
    <property type="match status" value="1"/>
</dbReference>
<dbReference type="InterPro" id="IPR015860">
    <property type="entry name" value="ABC_transpr_TagH-like"/>
</dbReference>
<dbReference type="Pfam" id="PF00005">
    <property type="entry name" value="ABC_tran"/>
    <property type="match status" value="1"/>
</dbReference>
<dbReference type="RefSeq" id="WP_369062382.1">
    <property type="nucleotide sequence ID" value="NZ_CP158375.1"/>
</dbReference>
<dbReference type="GO" id="GO:0005524">
    <property type="term" value="F:ATP binding"/>
    <property type="evidence" value="ECO:0007669"/>
    <property type="project" value="UniProtKB-KW"/>
</dbReference>
<protein>
    <submittedName>
        <fullName evidence="6">ATP-binding cassette domain-containing protein</fullName>
    </submittedName>
</protein>
<dbReference type="SUPFAM" id="SSF52540">
    <property type="entry name" value="P-loop containing nucleoside triphosphate hydrolases"/>
    <property type="match status" value="1"/>
</dbReference>
<accession>A0AB39KWY6</accession>
<dbReference type="GO" id="GO:0140359">
    <property type="term" value="F:ABC-type transporter activity"/>
    <property type="evidence" value="ECO:0007669"/>
    <property type="project" value="InterPro"/>
</dbReference>
<keyword evidence="2" id="KW-0813">Transport</keyword>
<dbReference type="CDD" id="cd03220">
    <property type="entry name" value="ABC_KpsT_Wzt"/>
    <property type="match status" value="1"/>
</dbReference>
<dbReference type="InterPro" id="IPR003439">
    <property type="entry name" value="ABC_transporter-like_ATP-bd"/>
</dbReference>
<proteinExistence type="inferred from homology"/>
<dbReference type="SMART" id="SM00382">
    <property type="entry name" value="AAA"/>
    <property type="match status" value="1"/>
</dbReference>
<evidence type="ECO:0000259" key="5">
    <source>
        <dbReference type="PROSITE" id="PS50893"/>
    </source>
</evidence>
<dbReference type="InterPro" id="IPR050683">
    <property type="entry name" value="Bact_Polysacc_Export_ATP-bd"/>
</dbReference>
<dbReference type="PANTHER" id="PTHR46743">
    <property type="entry name" value="TEICHOIC ACIDS EXPORT ATP-BINDING PROTEIN TAGH"/>
    <property type="match status" value="1"/>
</dbReference>
<dbReference type="AlphaFoldDB" id="A0AB39KWY6"/>
<keyword evidence="3" id="KW-0547">Nucleotide-binding</keyword>
<dbReference type="InterPro" id="IPR003593">
    <property type="entry name" value="AAA+_ATPase"/>
</dbReference>
<organism evidence="6">
    <name type="scientific">Caulobacter sp. 73W</name>
    <dbReference type="NCBI Taxonomy" id="3161137"/>
    <lineage>
        <taxon>Bacteria</taxon>
        <taxon>Pseudomonadati</taxon>
        <taxon>Pseudomonadota</taxon>
        <taxon>Alphaproteobacteria</taxon>
        <taxon>Caulobacterales</taxon>
        <taxon>Caulobacteraceae</taxon>
        <taxon>Caulobacter</taxon>
    </lineage>
</organism>
<dbReference type="PROSITE" id="PS50893">
    <property type="entry name" value="ABC_TRANSPORTER_2"/>
    <property type="match status" value="1"/>
</dbReference>
<dbReference type="GO" id="GO:0016887">
    <property type="term" value="F:ATP hydrolysis activity"/>
    <property type="evidence" value="ECO:0007669"/>
    <property type="project" value="InterPro"/>
</dbReference>
<feature type="domain" description="ABC transporter" evidence="5">
    <location>
        <begin position="29"/>
        <end position="248"/>
    </location>
</feature>
<evidence type="ECO:0000256" key="1">
    <source>
        <dbReference type="ARBA" id="ARBA00005417"/>
    </source>
</evidence>
<evidence type="ECO:0000256" key="3">
    <source>
        <dbReference type="ARBA" id="ARBA00022741"/>
    </source>
</evidence>
<dbReference type="InterPro" id="IPR027417">
    <property type="entry name" value="P-loop_NTPase"/>
</dbReference>
<comment type="similarity">
    <text evidence="1">Belongs to the ABC transporter superfamily.</text>
</comment>
<evidence type="ECO:0000256" key="2">
    <source>
        <dbReference type="ARBA" id="ARBA00022448"/>
    </source>
</evidence>
<keyword evidence="4 6" id="KW-0067">ATP-binding</keyword>
<evidence type="ECO:0000256" key="4">
    <source>
        <dbReference type="ARBA" id="ARBA00022840"/>
    </source>
</evidence>
<dbReference type="GO" id="GO:0016020">
    <property type="term" value="C:membrane"/>
    <property type="evidence" value="ECO:0007669"/>
    <property type="project" value="InterPro"/>
</dbReference>
<sequence>MAHITLDGVTVAYPVVISNRQQSAFANAAHALSFGRYGRGVGVDHVVAIDDLTLNLPRGTRIGLIGRNGSGKSTLLKTCAGIITPAKGRIDINGTVGCLLGLGAGLEVDKSGIDNMQLIGRFHGLRGADLKDAVAEAAEFTELGPFLHMPVRTYSTGMMARLAFAIATAQHSDIMLIDEVIATGDAHFINKAVDRVRTVCANSGVTLVASHMPNLLADFCDEAIWMHAGKVQARGPVLEVWDQYAASVN</sequence>
<dbReference type="EMBL" id="CP158375">
    <property type="protein sequence ID" value="XDO98507.1"/>
    <property type="molecule type" value="Genomic_DNA"/>
</dbReference>
<name>A0AB39KWY6_9CAUL</name>
<reference evidence="6" key="1">
    <citation type="submission" date="2024-06" db="EMBL/GenBank/DDBJ databases">
        <title>Caulobacter inopinatus, sp. nov.</title>
        <authorList>
            <person name="Donachie S.P."/>
        </authorList>
    </citation>
    <scope>NUCLEOTIDE SEQUENCE</scope>
    <source>
        <strain evidence="6">73W</strain>
    </source>
</reference>